<proteinExistence type="inferred from homology"/>
<protein>
    <submittedName>
        <fullName evidence="4">SDR family oxidoreductase</fullName>
    </submittedName>
</protein>
<feature type="domain" description="Ketoreductase" evidence="3">
    <location>
        <begin position="7"/>
        <end position="191"/>
    </location>
</feature>
<dbReference type="Gene3D" id="3.40.50.720">
    <property type="entry name" value="NAD(P)-binding Rossmann-like Domain"/>
    <property type="match status" value="1"/>
</dbReference>
<dbReference type="EMBL" id="CP108341">
    <property type="protein sequence ID" value="WTW27869.1"/>
    <property type="molecule type" value="Genomic_DNA"/>
</dbReference>
<comment type="similarity">
    <text evidence="1">Belongs to the short-chain dehydrogenases/reductases (SDR) family.</text>
</comment>
<dbReference type="InterPro" id="IPR036291">
    <property type="entry name" value="NAD(P)-bd_dom_sf"/>
</dbReference>
<accession>A0ABZ1MMJ5</accession>
<dbReference type="CDD" id="cd05233">
    <property type="entry name" value="SDR_c"/>
    <property type="match status" value="1"/>
</dbReference>
<keyword evidence="2" id="KW-0560">Oxidoreductase</keyword>
<evidence type="ECO:0000313" key="5">
    <source>
        <dbReference type="Proteomes" id="UP001621512"/>
    </source>
</evidence>
<dbReference type="SUPFAM" id="SSF51735">
    <property type="entry name" value="NAD(P)-binding Rossmann-fold domains"/>
    <property type="match status" value="1"/>
</dbReference>
<evidence type="ECO:0000313" key="4">
    <source>
        <dbReference type="EMBL" id="WTW27869.1"/>
    </source>
</evidence>
<dbReference type="SMART" id="SM00822">
    <property type="entry name" value="PKS_KR"/>
    <property type="match status" value="1"/>
</dbReference>
<reference evidence="4 5" key="1">
    <citation type="submission" date="2022-10" db="EMBL/GenBank/DDBJ databases">
        <title>The complete genomes of actinobacterial strains from the NBC collection.</title>
        <authorList>
            <person name="Joergensen T.S."/>
            <person name="Alvarez Arevalo M."/>
            <person name="Sterndorff E.B."/>
            <person name="Faurdal D."/>
            <person name="Vuksanovic O."/>
            <person name="Mourched A.-S."/>
            <person name="Charusanti P."/>
            <person name="Shaw S."/>
            <person name="Blin K."/>
            <person name="Weber T."/>
        </authorList>
    </citation>
    <scope>NUCLEOTIDE SEQUENCE [LARGE SCALE GENOMIC DNA]</scope>
    <source>
        <strain evidence="4 5">NBC_00017</strain>
    </source>
</reference>
<dbReference type="PANTHER" id="PTHR42760">
    <property type="entry name" value="SHORT-CHAIN DEHYDROGENASES/REDUCTASES FAMILY MEMBER"/>
    <property type="match status" value="1"/>
</dbReference>
<evidence type="ECO:0000256" key="1">
    <source>
        <dbReference type="ARBA" id="ARBA00006484"/>
    </source>
</evidence>
<dbReference type="Proteomes" id="UP001621512">
    <property type="component" value="Chromosome"/>
</dbReference>
<organism evidence="4 5">
    <name type="scientific">Streptomyces purpurascens</name>
    <dbReference type="NCBI Taxonomy" id="1924"/>
    <lineage>
        <taxon>Bacteria</taxon>
        <taxon>Bacillati</taxon>
        <taxon>Actinomycetota</taxon>
        <taxon>Actinomycetes</taxon>
        <taxon>Kitasatosporales</taxon>
        <taxon>Streptomycetaceae</taxon>
        <taxon>Streptomyces</taxon>
    </lineage>
</organism>
<dbReference type="PANTHER" id="PTHR42760:SF133">
    <property type="entry name" value="3-OXOACYL-[ACYL-CARRIER-PROTEIN] REDUCTASE"/>
    <property type="match status" value="1"/>
</dbReference>
<dbReference type="Pfam" id="PF13561">
    <property type="entry name" value="adh_short_C2"/>
    <property type="match status" value="1"/>
</dbReference>
<gene>
    <name evidence="4" type="ORF">OHU35_18215</name>
</gene>
<evidence type="ECO:0000256" key="2">
    <source>
        <dbReference type="ARBA" id="ARBA00023002"/>
    </source>
</evidence>
<dbReference type="InterPro" id="IPR057326">
    <property type="entry name" value="KR_dom"/>
</dbReference>
<dbReference type="RefSeq" id="WP_405506003.1">
    <property type="nucleotide sequence ID" value="NZ_CP108341.1"/>
</dbReference>
<dbReference type="PRINTS" id="PR00081">
    <property type="entry name" value="GDHRDH"/>
</dbReference>
<sequence>MSLLAGKTVVVSGVGAGLGRQVAAAVVRDGGRAVLGARTEANLAKTAAEIDPGGAHTAYRAVDITDEAQCEALAGLATERFGRIDAVVHVAALDSYFGGVEDADFESWRSVLDVNLLGTLRMTRACLPSLKQGGGSVVFVGTQSAVAAPSQVRQAAYAASKGALTSAMYSLARELGPYRIRVNTVLPGWMWGPPVQAYVRFTAQTEGVSEAAVLERLTGRMALPELAADSDVADAAVFLASDRARAITGQSLLVNAGELMR</sequence>
<evidence type="ECO:0000259" key="3">
    <source>
        <dbReference type="SMART" id="SM00822"/>
    </source>
</evidence>
<dbReference type="NCBIfam" id="NF005909">
    <property type="entry name" value="PRK07890.1"/>
    <property type="match status" value="1"/>
</dbReference>
<name>A0ABZ1MMJ5_STREF</name>
<keyword evidence="5" id="KW-1185">Reference proteome</keyword>
<dbReference type="InterPro" id="IPR002347">
    <property type="entry name" value="SDR_fam"/>
</dbReference>